<comment type="similarity">
    <text evidence="3 9">Belongs to the class-D beta-lactamase family.</text>
</comment>
<dbReference type="PROSITE" id="PS00337">
    <property type="entry name" value="BETA_LACTAMASE_D"/>
    <property type="match status" value="1"/>
</dbReference>
<dbReference type="InterPro" id="IPR005311">
    <property type="entry name" value="PBP_dimer"/>
</dbReference>
<feature type="domain" description="Penicillin-binding protein dimerisation" evidence="12">
    <location>
        <begin position="147"/>
        <end position="312"/>
    </location>
</feature>
<dbReference type="GO" id="GO:0008800">
    <property type="term" value="F:beta-lactamase activity"/>
    <property type="evidence" value="ECO:0007669"/>
    <property type="project" value="UniProtKB-UniRule"/>
</dbReference>
<dbReference type="AlphaFoldDB" id="A0A6J4L4B8"/>
<dbReference type="EC" id="3.5.2.6" evidence="4 9"/>
<dbReference type="GO" id="GO:0051301">
    <property type="term" value="P:cell division"/>
    <property type="evidence" value="ECO:0007669"/>
    <property type="project" value="UniProtKB-KW"/>
</dbReference>
<evidence type="ECO:0000259" key="11">
    <source>
        <dbReference type="Pfam" id="PF00905"/>
    </source>
</evidence>
<dbReference type="PANTHER" id="PTHR30627:SF24">
    <property type="entry name" value="PENICILLIN-BINDING PROTEIN 4B"/>
    <property type="match status" value="1"/>
</dbReference>
<dbReference type="Gene3D" id="3.90.1310.10">
    <property type="entry name" value="Penicillin-binding protein 2a (Domain 2)"/>
    <property type="match status" value="1"/>
</dbReference>
<keyword evidence="6 9" id="KW-0378">Hydrolase</keyword>
<feature type="region of interest" description="Disordered" evidence="10">
    <location>
        <begin position="24"/>
        <end position="43"/>
    </location>
</feature>
<evidence type="ECO:0000256" key="5">
    <source>
        <dbReference type="ARBA" id="ARBA00022729"/>
    </source>
</evidence>
<evidence type="ECO:0000259" key="12">
    <source>
        <dbReference type="Pfam" id="PF03717"/>
    </source>
</evidence>
<evidence type="ECO:0000256" key="4">
    <source>
        <dbReference type="ARBA" id="ARBA00012865"/>
    </source>
</evidence>
<gene>
    <name evidence="13" type="ORF">AVDCRST_MAG46-880</name>
</gene>
<dbReference type="SUPFAM" id="SSF56601">
    <property type="entry name" value="beta-lactamase/transpeptidase-like"/>
    <property type="match status" value="1"/>
</dbReference>
<dbReference type="GO" id="GO:0071555">
    <property type="term" value="P:cell wall organization"/>
    <property type="evidence" value="ECO:0007669"/>
    <property type="project" value="TreeGrafter"/>
</dbReference>
<evidence type="ECO:0000256" key="10">
    <source>
        <dbReference type="SAM" id="MobiDB-lite"/>
    </source>
</evidence>
<dbReference type="GO" id="GO:0017001">
    <property type="term" value="P:antibiotic catabolic process"/>
    <property type="evidence" value="ECO:0007669"/>
    <property type="project" value="InterPro"/>
</dbReference>
<dbReference type="Pfam" id="PF03717">
    <property type="entry name" value="PBP_dimer"/>
    <property type="match status" value="1"/>
</dbReference>
<evidence type="ECO:0000313" key="13">
    <source>
        <dbReference type="EMBL" id="CAA9321924.1"/>
    </source>
</evidence>
<feature type="domain" description="Penicillin-binding protein transpeptidase" evidence="11">
    <location>
        <begin position="349"/>
        <end position="625"/>
    </location>
</feature>
<accession>A0A6J4L4B8</accession>
<keyword evidence="13" id="KW-0328">Glycosyltransferase</keyword>
<dbReference type="GO" id="GO:0046677">
    <property type="term" value="P:response to antibiotic"/>
    <property type="evidence" value="ECO:0007669"/>
    <property type="project" value="UniProtKB-UniRule"/>
</dbReference>
<evidence type="ECO:0000256" key="9">
    <source>
        <dbReference type="RuleBase" id="RU361140"/>
    </source>
</evidence>
<dbReference type="GO" id="GO:0071972">
    <property type="term" value="F:peptidoglycan L,D-transpeptidase activity"/>
    <property type="evidence" value="ECO:0007669"/>
    <property type="project" value="TreeGrafter"/>
</dbReference>
<evidence type="ECO:0000256" key="1">
    <source>
        <dbReference type="ARBA" id="ARBA00004370"/>
    </source>
</evidence>
<keyword evidence="13" id="KW-0132">Cell division</keyword>
<dbReference type="InterPro" id="IPR002137">
    <property type="entry name" value="Beta-lactam_class-D_AS"/>
</dbReference>
<dbReference type="InterPro" id="IPR012338">
    <property type="entry name" value="Beta-lactam/transpept-like"/>
</dbReference>
<name>A0A6J4L4B8_9ACTN</name>
<dbReference type="GO" id="GO:0008658">
    <property type="term" value="F:penicillin binding"/>
    <property type="evidence" value="ECO:0007669"/>
    <property type="project" value="InterPro"/>
</dbReference>
<dbReference type="GO" id="GO:0005886">
    <property type="term" value="C:plasma membrane"/>
    <property type="evidence" value="ECO:0007669"/>
    <property type="project" value="TreeGrafter"/>
</dbReference>
<keyword evidence="7" id="KW-0472">Membrane</keyword>
<reference evidence="13" key="1">
    <citation type="submission" date="2020-02" db="EMBL/GenBank/DDBJ databases">
        <authorList>
            <person name="Meier V. D."/>
        </authorList>
    </citation>
    <scope>NUCLEOTIDE SEQUENCE</scope>
    <source>
        <strain evidence="13">AVDCRST_MAG46</strain>
    </source>
</reference>
<evidence type="ECO:0000256" key="6">
    <source>
        <dbReference type="ARBA" id="ARBA00022801"/>
    </source>
</evidence>
<protein>
    <recommendedName>
        <fullName evidence="4 9">Beta-lactamase</fullName>
        <ecNumber evidence="4 9">3.5.2.6</ecNumber>
    </recommendedName>
</protein>
<keyword evidence="13" id="KW-0131">Cell cycle</keyword>
<comment type="catalytic activity">
    <reaction evidence="9">
        <text>a beta-lactam + H2O = a substituted beta-amino acid</text>
        <dbReference type="Rhea" id="RHEA:20401"/>
        <dbReference type="ChEBI" id="CHEBI:15377"/>
        <dbReference type="ChEBI" id="CHEBI:35627"/>
        <dbReference type="ChEBI" id="CHEBI:140347"/>
        <dbReference type="EC" id="3.5.2.6"/>
    </reaction>
</comment>
<keyword evidence="13" id="KW-0808">Transferase</keyword>
<evidence type="ECO:0000256" key="2">
    <source>
        <dbReference type="ARBA" id="ARBA00007171"/>
    </source>
</evidence>
<dbReference type="InterPro" id="IPR050515">
    <property type="entry name" value="Beta-lactam/transpept"/>
</dbReference>
<evidence type="ECO:0000256" key="7">
    <source>
        <dbReference type="ARBA" id="ARBA00023136"/>
    </source>
</evidence>
<dbReference type="InterPro" id="IPR001460">
    <property type="entry name" value="PCN-bd_Tpept"/>
</dbReference>
<comment type="similarity">
    <text evidence="2">Belongs to the transpeptidase family.</text>
</comment>
<comment type="subcellular location">
    <subcellularLocation>
        <location evidence="1">Membrane</location>
    </subcellularLocation>
</comment>
<keyword evidence="5" id="KW-0732">Signal</keyword>
<dbReference type="Gene3D" id="3.40.710.10">
    <property type="entry name" value="DD-peptidase/beta-lactamase superfamily"/>
    <property type="match status" value="1"/>
</dbReference>
<proteinExistence type="inferred from homology"/>
<sequence length="628" mass="64513">MRSGGRRRAVVAAAGVLLVTGCTGDAVPEPSPDPQPVAEDLASGLSSFDLSGVDAGGRRSAEQLADAVQQLGELRPSVAAESVEEDGATATAELTYAWDLDGDGEDDWGYTTTAELELVEETWRATWSPELLAPGLAPGEQLVVSTVEPERGEILGLDDEVLVTERPVFRVGIDKTKVARGRLASSARDLAELVDVDPGPYAAGVVGAGPEAFVEAIVLRESDVPEGLRQSIQAVPGAILLPDDLPLAPTREFARSLLGTVGEPTAEMIEESDGRLSVGDLAGVSGLQARYDELLAGQPGRIVEARTENGSRVLHEEPATPGEAVRTTLDLGLQTLAERILQPVRPASAIVAIRPSDGSVLAAASGPGSEGLSTATEGRYAPGSTFKVATALALLRSGLTPESTLACPPTETVDGKEFGNYSDYPDEDLGRIPLRTAIASSCNTAFVSSADRVGPEELAAAAGSLGLGVDQDLGAPAFLGSVPTDGSDTEHAASMIGQGLVEASPLAMATLTASVSAGETVAPRLVLSPETAAPAQPDQPLTEPEAQQLRALMRAVVTDGSGSFLADVPGAPVGAKTGTAEYGTELPLRTHAWMIATHGDLAVAVFVADGESGSQTAGPLLEALLRRA</sequence>
<dbReference type="Pfam" id="PF00905">
    <property type="entry name" value="Transpeptidase"/>
    <property type="match status" value="1"/>
</dbReference>
<dbReference type="SUPFAM" id="SSF56519">
    <property type="entry name" value="Penicillin binding protein dimerisation domain"/>
    <property type="match status" value="1"/>
</dbReference>
<dbReference type="EMBL" id="CADCUD010000061">
    <property type="protein sequence ID" value="CAA9321924.1"/>
    <property type="molecule type" value="Genomic_DNA"/>
</dbReference>
<evidence type="ECO:0000256" key="8">
    <source>
        <dbReference type="ARBA" id="ARBA00023251"/>
    </source>
</evidence>
<dbReference type="InterPro" id="IPR036138">
    <property type="entry name" value="PBP_dimer_sf"/>
</dbReference>
<dbReference type="PROSITE" id="PS51257">
    <property type="entry name" value="PROKAR_LIPOPROTEIN"/>
    <property type="match status" value="1"/>
</dbReference>
<evidence type="ECO:0000256" key="3">
    <source>
        <dbReference type="ARBA" id="ARBA00007898"/>
    </source>
</evidence>
<organism evidence="13">
    <name type="scientific">uncultured Nocardioidaceae bacterium</name>
    <dbReference type="NCBI Taxonomy" id="253824"/>
    <lineage>
        <taxon>Bacteria</taxon>
        <taxon>Bacillati</taxon>
        <taxon>Actinomycetota</taxon>
        <taxon>Actinomycetes</taxon>
        <taxon>Propionibacteriales</taxon>
        <taxon>Nocardioidaceae</taxon>
        <taxon>environmental samples</taxon>
    </lineage>
</organism>
<dbReference type="PANTHER" id="PTHR30627">
    <property type="entry name" value="PEPTIDOGLYCAN D,D-TRANSPEPTIDASE"/>
    <property type="match status" value="1"/>
</dbReference>
<dbReference type="GO" id="GO:0016757">
    <property type="term" value="F:glycosyltransferase activity"/>
    <property type="evidence" value="ECO:0007669"/>
    <property type="project" value="UniProtKB-KW"/>
</dbReference>
<keyword evidence="8 9" id="KW-0046">Antibiotic resistance</keyword>